<dbReference type="Proteomes" id="UP001608902">
    <property type="component" value="Unassembled WGS sequence"/>
</dbReference>
<feature type="coiled-coil region" evidence="1">
    <location>
        <begin position="200"/>
        <end position="302"/>
    </location>
</feature>
<protein>
    <submittedName>
        <fullName evidence="2">Uncharacterized protein</fullName>
    </submittedName>
</protein>
<evidence type="ECO:0000256" key="1">
    <source>
        <dbReference type="SAM" id="Coils"/>
    </source>
</evidence>
<keyword evidence="1" id="KW-0175">Coiled coil</keyword>
<gene>
    <name evidence="2" type="ORF">AB6A40_009250</name>
</gene>
<evidence type="ECO:0000313" key="3">
    <source>
        <dbReference type="Proteomes" id="UP001608902"/>
    </source>
</evidence>
<name>A0ABD6EYJ1_9BILA</name>
<keyword evidence="3" id="KW-1185">Reference proteome</keyword>
<accession>A0ABD6EYJ1</accession>
<dbReference type="AlphaFoldDB" id="A0ABD6EYJ1"/>
<dbReference type="Gene3D" id="1.20.58.60">
    <property type="match status" value="1"/>
</dbReference>
<sequence length="334" mass="38241">MKVLEARQRITTLETAVKGCEQFDASLAECQAWCDHVQVILSCRAANDITAFDVPHEYQIAFASSSLVSQLQAEFDDFERCIESLRDFVLKAKDEWGGSNRFQLQLNHLIDQRDQLVNSFNEFKQPIRLEEKAERLSREVIEIENTLDELTGLNANECAEALGTAKHLQRRIVQANTDLCELAVCKTNLQQSRVMTITTVDDLTSRLNATADKLEALKQRSTEVIERLEKCIGLIQSLEKELTNLDIVVDDVETKLKTFEGKTVSDVSPTDRVRLDEMQTELNKHETSLANVEKIVESLKRDSVKVDEDEIEKRWMRLRRTRGDVRGWIETLDV</sequence>
<evidence type="ECO:0000313" key="2">
    <source>
        <dbReference type="EMBL" id="MFH4982541.1"/>
    </source>
</evidence>
<dbReference type="SUPFAM" id="SSF46966">
    <property type="entry name" value="Spectrin repeat"/>
    <property type="match status" value="1"/>
</dbReference>
<organism evidence="2 3">
    <name type="scientific">Gnathostoma spinigerum</name>
    <dbReference type="NCBI Taxonomy" id="75299"/>
    <lineage>
        <taxon>Eukaryota</taxon>
        <taxon>Metazoa</taxon>
        <taxon>Ecdysozoa</taxon>
        <taxon>Nematoda</taxon>
        <taxon>Chromadorea</taxon>
        <taxon>Rhabditida</taxon>
        <taxon>Spirurina</taxon>
        <taxon>Gnathostomatomorpha</taxon>
        <taxon>Gnathostomatoidea</taxon>
        <taxon>Gnathostomatidae</taxon>
        <taxon>Gnathostoma</taxon>
    </lineage>
</organism>
<dbReference type="EMBL" id="JBGFUD010009536">
    <property type="protein sequence ID" value="MFH4982541.1"/>
    <property type="molecule type" value="Genomic_DNA"/>
</dbReference>
<proteinExistence type="predicted"/>
<comment type="caution">
    <text evidence="2">The sequence shown here is derived from an EMBL/GenBank/DDBJ whole genome shotgun (WGS) entry which is preliminary data.</text>
</comment>
<reference evidence="2 3" key="1">
    <citation type="submission" date="2024-08" db="EMBL/GenBank/DDBJ databases">
        <title>Gnathostoma spinigerum genome.</title>
        <authorList>
            <person name="Gonzalez-Bertolin B."/>
            <person name="Monzon S."/>
            <person name="Zaballos A."/>
            <person name="Jimenez P."/>
            <person name="Dekumyoy P."/>
            <person name="Varona S."/>
            <person name="Cuesta I."/>
            <person name="Sumanam S."/>
            <person name="Adisakwattana P."/>
            <person name="Gasser R.B."/>
            <person name="Hernandez-Gonzalez A."/>
            <person name="Young N.D."/>
            <person name="Perteguer M.J."/>
        </authorList>
    </citation>
    <scope>NUCLEOTIDE SEQUENCE [LARGE SCALE GENOMIC DNA]</scope>
    <source>
        <strain evidence="2">AL3</strain>
        <tissue evidence="2">Liver</tissue>
    </source>
</reference>